<evidence type="ECO:0008006" key="4">
    <source>
        <dbReference type="Google" id="ProtNLM"/>
    </source>
</evidence>
<sequence>MAGHVGGRPVVTTTDYLKLTAYFAERLRHEQRFVADALLDLYGESDIAISVMLRGISSFGPHHHLRTDETLSASEDPPIAIAAVDAADKISGLAEQTVALIPRGLITVERAQLIRRESPAPTVTDTCKLTVYVGRHQRIRGVPAYRAVCDLLHRRGFAGATVFLGVDGTAHGRRRRAAFFSRNTEVPLMIIGLGTGAQVNAVLGELTELLENNPLFTVERAQLCKQDGQLLARPAELPDTDAQGLPLWQKLMVHTSETAHHDGVPVHRAIVRRLMQTGAAGGATVLRAVWGFSGHDKPHGDRLFQFGRQVPVTTIVVDTPRRIAGAFEIIDEITRESGVVSAEMVPSATVVDAGRRHGGTGLARFSY</sequence>
<dbReference type="SUPFAM" id="SSF54913">
    <property type="entry name" value="GlnB-like"/>
    <property type="match status" value="3"/>
</dbReference>
<evidence type="ECO:0000313" key="3">
    <source>
        <dbReference type="Proteomes" id="UP000466683"/>
    </source>
</evidence>
<dbReference type="InterPro" id="IPR011322">
    <property type="entry name" value="N-reg_PII-like_a/b"/>
</dbReference>
<dbReference type="InterPro" id="IPR015867">
    <property type="entry name" value="N-reg_PII/ATP_PRibTrfase_C"/>
</dbReference>
<accession>A0ABM7J3F1</accession>
<proteinExistence type="inferred from homology"/>
<keyword evidence="3" id="KW-1185">Reference proteome</keyword>
<organism evidence="2 3">
    <name type="scientific">Mycolicibacterium boenickei</name>
    <dbReference type="NCBI Taxonomy" id="146017"/>
    <lineage>
        <taxon>Bacteria</taxon>
        <taxon>Bacillati</taxon>
        <taxon>Actinomycetota</taxon>
        <taxon>Actinomycetes</taxon>
        <taxon>Mycobacteriales</taxon>
        <taxon>Mycobacteriaceae</taxon>
        <taxon>Mycolicibacterium</taxon>
    </lineage>
</organism>
<evidence type="ECO:0000256" key="1">
    <source>
        <dbReference type="ARBA" id="ARBA00010554"/>
    </source>
</evidence>
<gene>
    <name evidence="2" type="ORF">MBOE_53760</name>
</gene>
<dbReference type="Gene3D" id="3.30.70.120">
    <property type="match status" value="3"/>
</dbReference>
<dbReference type="InterPro" id="IPR003793">
    <property type="entry name" value="UPF0166"/>
</dbReference>
<protein>
    <recommendedName>
        <fullName evidence="4">DUF190 domain-containing protein</fullName>
    </recommendedName>
</protein>
<evidence type="ECO:0000313" key="2">
    <source>
        <dbReference type="EMBL" id="BBX93727.1"/>
    </source>
</evidence>
<dbReference type="EMBL" id="AP022579">
    <property type="protein sequence ID" value="BBX93727.1"/>
    <property type="molecule type" value="Genomic_DNA"/>
</dbReference>
<comment type="similarity">
    <text evidence="1">Belongs to the UPF0166 family.</text>
</comment>
<dbReference type="PANTHER" id="PTHR35983:SF1">
    <property type="entry name" value="UPF0166 PROTEIN TM_0021"/>
    <property type="match status" value="1"/>
</dbReference>
<dbReference type="PANTHER" id="PTHR35983">
    <property type="entry name" value="UPF0166 PROTEIN TM_0021"/>
    <property type="match status" value="1"/>
</dbReference>
<dbReference type="Pfam" id="PF02641">
    <property type="entry name" value="DUF190"/>
    <property type="match status" value="3"/>
</dbReference>
<reference evidence="2 3" key="1">
    <citation type="journal article" date="2019" name="Emerg. Microbes Infect.">
        <title>Comprehensive subspecies identification of 175 nontuberculous mycobacteria species based on 7547 genomic profiles.</title>
        <authorList>
            <person name="Matsumoto Y."/>
            <person name="Kinjo T."/>
            <person name="Motooka D."/>
            <person name="Nabeya D."/>
            <person name="Jung N."/>
            <person name="Uechi K."/>
            <person name="Horii T."/>
            <person name="Iida T."/>
            <person name="Fujita J."/>
            <person name="Nakamura S."/>
        </authorList>
    </citation>
    <scope>NUCLEOTIDE SEQUENCE [LARGE SCALE GENOMIC DNA]</scope>
    <source>
        <strain evidence="2 3">JCM 15653</strain>
    </source>
</reference>
<name>A0ABM7J3F1_9MYCO</name>
<dbReference type="Proteomes" id="UP000466683">
    <property type="component" value="Chromosome"/>
</dbReference>